<feature type="domain" description="YcaO" evidence="1">
    <location>
        <begin position="60"/>
        <end position="489"/>
    </location>
</feature>
<organism evidence="2 3">
    <name type="scientific">Kineococcus endophyticus</name>
    <dbReference type="NCBI Taxonomy" id="1181883"/>
    <lineage>
        <taxon>Bacteria</taxon>
        <taxon>Bacillati</taxon>
        <taxon>Actinomycetota</taxon>
        <taxon>Actinomycetes</taxon>
        <taxon>Kineosporiales</taxon>
        <taxon>Kineosporiaceae</taxon>
        <taxon>Kineococcus</taxon>
    </lineage>
</organism>
<name>A0ABV3P940_9ACTN</name>
<dbReference type="Gene3D" id="3.30.1330.230">
    <property type="match status" value="1"/>
</dbReference>
<protein>
    <submittedName>
        <fullName evidence="2">YcaO-like family protein</fullName>
    </submittedName>
</protein>
<evidence type="ECO:0000313" key="3">
    <source>
        <dbReference type="Proteomes" id="UP001555826"/>
    </source>
</evidence>
<dbReference type="PANTHER" id="PTHR37809">
    <property type="entry name" value="RIBOSOMAL PROTEIN S12 METHYLTHIOTRANSFERASE ACCESSORY FACTOR YCAO"/>
    <property type="match status" value="1"/>
</dbReference>
<dbReference type="RefSeq" id="WP_367639278.1">
    <property type="nucleotide sequence ID" value="NZ_JBFNQN010000010.1"/>
</dbReference>
<dbReference type="Pfam" id="PF02624">
    <property type="entry name" value="YcaO"/>
    <property type="match status" value="1"/>
</dbReference>
<reference evidence="2 3" key="1">
    <citation type="submission" date="2024-07" db="EMBL/GenBank/DDBJ databases">
        <authorList>
            <person name="Thanompreechachai J."/>
            <person name="Duangmal K."/>
        </authorList>
    </citation>
    <scope>NUCLEOTIDE SEQUENCE [LARGE SCALE GENOMIC DNA]</scope>
    <source>
        <strain evidence="2 3">KCTC 19886</strain>
    </source>
</reference>
<proteinExistence type="predicted"/>
<gene>
    <name evidence="2" type="ORF">AB1207_15480</name>
</gene>
<dbReference type="InterPro" id="IPR003776">
    <property type="entry name" value="YcaO-like_dom"/>
</dbReference>
<dbReference type="PROSITE" id="PS51664">
    <property type="entry name" value="YCAO"/>
    <property type="match status" value="1"/>
</dbReference>
<dbReference type="PANTHER" id="PTHR37809:SF1">
    <property type="entry name" value="RIBOSOMAL PROTEIN S12 METHYLTHIOTRANSFERASE ACCESSORY FACTOR YCAO"/>
    <property type="match status" value="1"/>
</dbReference>
<keyword evidence="3" id="KW-1185">Reference proteome</keyword>
<sequence length="489" mass="51760">MNAPVTPHQMADRYAEALGADAGAELLEFDLTGFDRTGIPVTGTVWRPHPGAPGSGHGVGYGADPAAARRGAHGELAEQVLLDRHLLTCAPVVATFAELLAARGPGGVVDPVELVLPAGSRYTPDLPLRWLPTRRWRTGEEVLVPAEFVAPHAGGVRGGPPPGGFLTTPITNGMGAGDTLERAVAHGIGELLQRDGDTVSFRALEEGVLVDGVADHPATADVWAALVAAGLEPQVKLDSTEFAVVVHAVARDADPEAAPMAVTAVGEAAALDAAGAARKALLELASSRARRAFAFGPLDPVRTRLRPYWAAEERAPLPESEPRALEAMADWTHRSGAELSRLVEPLLRVTSHVALGELPTAPDREPADELTELLRRLDGFDVLVHAVAVETSRGPVHVAKVLVPGLEVETLSYHRIGERVLRRLLDRGSPLVGLGEPAGARRPVLLSAAARERIGGPAWFDVEVADATVGELYPLYREPVRHAPQRLDL</sequence>
<dbReference type="Proteomes" id="UP001555826">
    <property type="component" value="Unassembled WGS sequence"/>
</dbReference>
<dbReference type="EMBL" id="JBFNQN010000010">
    <property type="protein sequence ID" value="MEW9266152.1"/>
    <property type="molecule type" value="Genomic_DNA"/>
</dbReference>
<comment type="caution">
    <text evidence="2">The sequence shown here is derived from an EMBL/GenBank/DDBJ whole genome shotgun (WGS) entry which is preliminary data.</text>
</comment>
<evidence type="ECO:0000259" key="1">
    <source>
        <dbReference type="PROSITE" id="PS51664"/>
    </source>
</evidence>
<accession>A0ABV3P940</accession>
<evidence type="ECO:0000313" key="2">
    <source>
        <dbReference type="EMBL" id="MEW9266152.1"/>
    </source>
</evidence>